<gene>
    <name evidence="1" type="ORF">Z960_03730</name>
</gene>
<protein>
    <submittedName>
        <fullName evidence="1">Uncharacterized protein</fullName>
    </submittedName>
</protein>
<evidence type="ECO:0000313" key="1">
    <source>
        <dbReference type="EMBL" id="KEI18243.1"/>
    </source>
</evidence>
<name>A0ABR4TGY1_CLOHA</name>
<dbReference type="Proteomes" id="UP000027937">
    <property type="component" value="Unassembled WGS sequence"/>
</dbReference>
<dbReference type="RefSeq" id="WP_039228078.1">
    <property type="nucleotide sequence ID" value="NZ_JENX01000026.1"/>
</dbReference>
<proteinExistence type="predicted"/>
<organism evidence="1 2">
    <name type="scientific">Clostridium haemolyticum NCTC 9693</name>
    <dbReference type="NCBI Taxonomy" id="1443114"/>
    <lineage>
        <taxon>Bacteria</taxon>
        <taxon>Bacillati</taxon>
        <taxon>Bacillota</taxon>
        <taxon>Clostridia</taxon>
        <taxon>Eubacteriales</taxon>
        <taxon>Clostridiaceae</taxon>
        <taxon>Clostridium</taxon>
    </lineage>
</organism>
<evidence type="ECO:0000313" key="2">
    <source>
        <dbReference type="Proteomes" id="UP000027937"/>
    </source>
</evidence>
<comment type="caution">
    <text evidence="1">The sequence shown here is derived from an EMBL/GenBank/DDBJ whole genome shotgun (WGS) entry which is preliminary data.</text>
</comment>
<keyword evidence="2" id="KW-1185">Reference proteome</keyword>
<reference evidence="1 2" key="1">
    <citation type="submission" date="2014-02" db="EMBL/GenBank/DDBJ databases">
        <title>Plasmidome dynamics in the species complex Clostridium novyi sensu lato converts strains of independent lineages into distinctly different pathogens.</title>
        <authorList>
            <person name="Skarin H."/>
            <person name="Segerman B."/>
        </authorList>
    </citation>
    <scope>NUCLEOTIDE SEQUENCE [LARGE SCALE GENOMIC DNA]</scope>
    <source>
        <strain evidence="1 2">NCTC 9693</strain>
    </source>
</reference>
<sequence length="271" mass="31366">MHTKERLISLLPYYLENGENINKYYEVLSFFYDELIDVFNEIIDNRDINNAELYGLDIIGDIVGQKRTEKYKDDEKYRNRIKTRIMQNNSRGYIEDVNNLASAFLGENFIGIRQGYQFKDLAHEPAMLEVNLSSNKLKNYILDNAYHTLKCGTVNTGVSCLGNGMQSIPLTKQTIKKYKPIFIPELQSAVSSGVRLQYRINNNKETVKIKLKPNITFKDTVKKIKMTKNPYKITFKNPIEIIKIKSNPFYFKQNFLKCGITSISAKMGILL</sequence>
<accession>A0ABR4TGY1</accession>
<dbReference type="EMBL" id="JENX01000026">
    <property type="protein sequence ID" value="KEI18243.1"/>
    <property type="molecule type" value="Genomic_DNA"/>
</dbReference>